<feature type="transmembrane region" description="Helical" evidence="8">
    <location>
        <begin position="568"/>
        <end position="589"/>
    </location>
</feature>
<dbReference type="Gene3D" id="3.40.50.80">
    <property type="entry name" value="Nucleotide-binding domain of ferredoxin-NADP reductase (FNR) module"/>
    <property type="match status" value="1"/>
</dbReference>
<evidence type="ECO:0000256" key="8">
    <source>
        <dbReference type="SAM" id="Phobius"/>
    </source>
</evidence>
<dbReference type="CDD" id="cd06186">
    <property type="entry name" value="NOX_Duox_like_FAD_NADP"/>
    <property type="match status" value="1"/>
</dbReference>
<feature type="transmembrane region" description="Helical" evidence="8">
    <location>
        <begin position="126"/>
        <end position="150"/>
    </location>
</feature>
<dbReference type="PANTHER" id="PTHR11972">
    <property type="entry name" value="NADPH OXIDASE"/>
    <property type="match status" value="1"/>
</dbReference>
<dbReference type="SUPFAM" id="SSF63380">
    <property type="entry name" value="Riboflavin synthase domain-like"/>
    <property type="match status" value="1"/>
</dbReference>
<reference evidence="10 11" key="1">
    <citation type="submission" date="2006-10" db="EMBL/GenBank/DDBJ databases">
        <title>The Genome Sequence of Batrachochytrium dendrobatidis JEL423.</title>
        <authorList>
            <consortium name="The Broad Institute Genome Sequencing Platform"/>
            <person name="Birren B."/>
            <person name="Lander E."/>
            <person name="Galagan J."/>
            <person name="Cuomo C."/>
            <person name="Devon K."/>
            <person name="Jaffe D."/>
            <person name="Butler J."/>
            <person name="Alvarez P."/>
            <person name="Gnerre S."/>
            <person name="Grabherr M."/>
            <person name="Kleber M."/>
            <person name="Mauceli E."/>
            <person name="Brockman W."/>
            <person name="Young S."/>
            <person name="LaButti K."/>
            <person name="Sykes S."/>
            <person name="DeCaprio D."/>
            <person name="Crawford M."/>
            <person name="Koehrsen M."/>
            <person name="Engels R."/>
            <person name="Montgomery P."/>
            <person name="Pearson M."/>
            <person name="Howarth C."/>
            <person name="Larson L."/>
            <person name="White J."/>
            <person name="O'Leary S."/>
            <person name="Kodira C."/>
            <person name="Zeng Q."/>
            <person name="Yandava C."/>
            <person name="Alvarado L."/>
            <person name="Longcore J."/>
            <person name="James T."/>
        </authorList>
    </citation>
    <scope>NUCLEOTIDE SEQUENCE [LARGE SCALE GENOMIC DNA]</scope>
    <source>
        <strain evidence="10 11">JEL423</strain>
    </source>
</reference>
<dbReference type="Pfam" id="PF08030">
    <property type="entry name" value="NAD_binding_6"/>
    <property type="match status" value="1"/>
</dbReference>
<keyword evidence="3" id="KW-0249">Electron transport</keyword>
<dbReference type="InterPro" id="IPR013121">
    <property type="entry name" value="Fe_red_NAD-bd_6"/>
</dbReference>
<dbReference type="Pfam" id="PF01794">
    <property type="entry name" value="Ferric_reduct"/>
    <property type="match status" value="1"/>
</dbReference>
<feature type="transmembrane region" description="Helical" evidence="8">
    <location>
        <begin position="54"/>
        <end position="72"/>
    </location>
</feature>
<evidence type="ECO:0000256" key="2">
    <source>
        <dbReference type="ARBA" id="ARBA00022692"/>
    </source>
</evidence>
<dbReference type="Pfam" id="PF08022">
    <property type="entry name" value="FAD_binding_8"/>
    <property type="match status" value="1"/>
</dbReference>
<dbReference type="GO" id="GO:0005886">
    <property type="term" value="C:plasma membrane"/>
    <property type="evidence" value="ECO:0007669"/>
    <property type="project" value="TreeGrafter"/>
</dbReference>
<evidence type="ECO:0000256" key="4">
    <source>
        <dbReference type="ARBA" id="ARBA00022989"/>
    </source>
</evidence>
<sequence>MGSSQFSTKLILQGSAAIVAFIAFAFTLIIPSLERLGFISFRTTLFTVNLTDEYFLLFGLMPFSIIIVLLFLRNASTDDDAVRALGPSESSSDSNASPVLSSLWAPRWNYFARFSKLFAPWSTGDVVVGTALVLTHFVWFAQPVILRIYVYNAGKPFPSTVNLIRQLCNNAGMVGMWDAGLTIIFAVRENFATKAILGKEAGQYHRGIKYHIALGYASFFFITVHSIFYLSYFSSLNRLAVNVLPHLSNKGYMSFLGIISWIAFTLMVISSVFKARRYNYRIFYWTHQLFIVFLLFAFAHVFETLYPMVGPLIYFIFDRVMPRLKLERNTFAILTRVTPTIVRLDVPINGAFTKSSIYAPGDWVNILVPSISSLNWHPFSIASYHPTSSDTITIFVKSRGDWTNTLVETSTAAGSTVAIKIDGVFGSRNIEYLQYKHLVLIGAGTGMAALVPYLAHYIRATTGHITLIWSAKNVSDMCIYSELFELISNKSFKGRLTLHIHTTAPQQEYETIKSSIDDETTVSNSESTNESSVHSDNTTIKHGVIIVSATGSVDASAADRSNSGHLPFGYMTIALALLVFGASIGGYALGRLVLPDYSKATCSSRTSYLLTGSNHFMCWYYYYWAPMFFACLFAMVAGLTFTTCVTSLRIFVFGKSNQASKSNKPNHVHANCHPIRPIDFVRSCTPKTGRPQIETLLGEAFASSKDGAYGGSKIAVMAAGPERMLRTAEHFTMESGHTFYRESWKV</sequence>
<evidence type="ECO:0000313" key="11">
    <source>
        <dbReference type="Proteomes" id="UP000077115"/>
    </source>
</evidence>
<feature type="transmembrane region" description="Helical" evidence="8">
    <location>
        <begin position="252"/>
        <end position="273"/>
    </location>
</feature>
<evidence type="ECO:0000256" key="5">
    <source>
        <dbReference type="ARBA" id="ARBA00023002"/>
    </source>
</evidence>
<comment type="subcellular location">
    <subcellularLocation>
        <location evidence="1">Membrane</location>
        <topology evidence="1">Multi-pass membrane protein</topology>
    </subcellularLocation>
</comment>
<keyword evidence="5" id="KW-0560">Oxidoreductase</keyword>
<dbReference type="eggNOG" id="KOG0039">
    <property type="taxonomic scope" value="Eukaryota"/>
</dbReference>
<evidence type="ECO:0000256" key="3">
    <source>
        <dbReference type="ARBA" id="ARBA00022982"/>
    </source>
</evidence>
<reference evidence="10 11" key="2">
    <citation type="submission" date="2016-05" db="EMBL/GenBank/DDBJ databases">
        <title>Lineage-specific infection strategies underlie the spectrum of fungal disease in amphibians.</title>
        <authorList>
            <person name="Cuomo C.A."/>
            <person name="Farrer R.A."/>
            <person name="James T."/>
            <person name="Longcore J."/>
            <person name="Birren B."/>
        </authorList>
    </citation>
    <scope>NUCLEOTIDE SEQUENCE [LARGE SCALE GENOMIC DNA]</scope>
    <source>
        <strain evidence="10 11">JEL423</strain>
    </source>
</reference>
<evidence type="ECO:0000256" key="6">
    <source>
        <dbReference type="ARBA" id="ARBA00023065"/>
    </source>
</evidence>
<evidence type="ECO:0000256" key="1">
    <source>
        <dbReference type="ARBA" id="ARBA00004141"/>
    </source>
</evidence>
<dbReference type="GO" id="GO:0016175">
    <property type="term" value="F:superoxide-generating NAD(P)H oxidase activity"/>
    <property type="evidence" value="ECO:0007669"/>
    <property type="project" value="TreeGrafter"/>
</dbReference>
<name>A0A177WEB6_BATDL</name>
<keyword evidence="6" id="KW-0813">Transport</keyword>
<dbReference type="Proteomes" id="UP000077115">
    <property type="component" value="Unassembled WGS sequence"/>
</dbReference>
<keyword evidence="6" id="KW-0406">Ion transport</keyword>
<dbReference type="VEuPathDB" id="FungiDB:BDEG_22324"/>
<accession>A0A177WEB6</accession>
<dbReference type="InterPro" id="IPR039261">
    <property type="entry name" value="FNR_nucleotide-bd"/>
</dbReference>
<evidence type="ECO:0000259" key="9">
    <source>
        <dbReference type="PROSITE" id="PS51384"/>
    </source>
</evidence>
<dbReference type="OrthoDB" id="5532842at2759"/>
<dbReference type="EMBL" id="DS022301">
    <property type="protein sequence ID" value="OAJ38383.1"/>
    <property type="molecule type" value="Genomic_DNA"/>
</dbReference>
<dbReference type="InterPro" id="IPR013130">
    <property type="entry name" value="Fe3_Rdtase_TM_dom"/>
</dbReference>
<dbReference type="InterPro" id="IPR017938">
    <property type="entry name" value="Riboflavin_synthase-like_b-brl"/>
</dbReference>
<dbReference type="SUPFAM" id="SSF52343">
    <property type="entry name" value="Ferredoxin reductase-like, C-terminal NADP-linked domain"/>
    <property type="match status" value="1"/>
</dbReference>
<keyword evidence="7 8" id="KW-0472">Membrane</keyword>
<dbReference type="PROSITE" id="PS51384">
    <property type="entry name" value="FAD_FR"/>
    <property type="match status" value="1"/>
</dbReference>
<dbReference type="AlphaFoldDB" id="A0A177WEB6"/>
<dbReference type="SFLD" id="SFLDS00052">
    <property type="entry name" value="Ferric_Reductase_Domain"/>
    <property type="match status" value="1"/>
</dbReference>
<keyword evidence="2 8" id="KW-0812">Transmembrane</keyword>
<feature type="domain" description="FAD-binding FR-type" evidence="9">
    <location>
        <begin position="319"/>
        <end position="431"/>
    </location>
</feature>
<feature type="transmembrane region" description="Helical" evidence="8">
    <location>
        <begin position="213"/>
        <end position="232"/>
    </location>
</feature>
<dbReference type="GO" id="GO:0000293">
    <property type="term" value="F:ferric-chelate reductase activity"/>
    <property type="evidence" value="ECO:0007669"/>
    <property type="project" value="TreeGrafter"/>
</dbReference>
<dbReference type="InterPro" id="IPR017927">
    <property type="entry name" value="FAD-bd_FR_type"/>
</dbReference>
<evidence type="ECO:0000313" key="10">
    <source>
        <dbReference type="EMBL" id="OAJ38383.1"/>
    </source>
</evidence>
<proteinExistence type="predicted"/>
<feature type="transmembrane region" description="Helical" evidence="8">
    <location>
        <begin position="282"/>
        <end position="299"/>
    </location>
</feature>
<feature type="transmembrane region" description="Helical" evidence="8">
    <location>
        <begin position="621"/>
        <end position="652"/>
    </location>
</feature>
<dbReference type="InterPro" id="IPR050369">
    <property type="entry name" value="RBOH/FRE"/>
</dbReference>
<dbReference type="PANTHER" id="PTHR11972:SF69">
    <property type="entry name" value="FERRIC REDUCTION OXIDASE 6-RELATED"/>
    <property type="match status" value="1"/>
</dbReference>
<gene>
    <name evidence="10" type="ORF">BDEG_22324</name>
</gene>
<dbReference type="InterPro" id="IPR013112">
    <property type="entry name" value="FAD-bd_8"/>
</dbReference>
<dbReference type="GO" id="GO:0033215">
    <property type="term" value="P:reductive iron assimilation"/>
    <property type="evidence" value="ECO:0007669"/>
    <property type="project" value="TreeGrafter"/>
</dbReference>
<feature type="transmembrane region" description="Helical" evidence="8">
    <location>
        <begin position="12"/>
        <end position="33"/>
    </location>
</feature>
<organism evidence="10 11">
    <name type="scientific">Batrachochytrium dendrobatidis (strain JEL423)</name>
    <dbReference type="NCBI Taxonomy" id="403673"/>
    <lineage>
        <taxon>Eukaryota</taxon>
        <taxon>Fungi</taxon>
        <taxon>Fungi incertae sedis</taxon>
        <taxon>Chytridiomycota</taxon>
        <taxon>Chytridiomycota incertae sedis</taxon>
        <taxon>Chytridiomycetes</taxon>
        <taxon>Rhizophydiales</taxon>
        <taxon>Rhizophydiales incertae sedis</taxon>
        <taxon>Batrachochytrium</taxon>
    </lineage>
</organism>
<evidence type="ECO:0000256" key="7">
    <source>
        <dbReference type="ARBA" id="ARBA00023136"/>
    </source>
</evidence>
<dbReference type="STRING" id="403673.A0A177WEB6"/>
<dbReference type="SFLD" id="SFLDG01168">
    <property type="entry name" value="Ferric_reductase_subgroup_(FRE"/>
    <property type="match status" value="1"/>
</dbReference>
<protein>
    <recommendedName>
        <fullName evidence="9">FAD-binding FR-type domain-containing protein</fullName>
    </recommendedName>
</protein>
<keyword evidence="4 8" id="KW-1133">Transmembrane helix</keyword>